<name>A0ABQ9C149_9ROSI</name>
<dbReference type="Proteomes" id="UP001141253">
    <property type="component" value="Chromosome 2"/>
</dbReference>
<evidence type="ECO:0000313" key="2">
    <source>
        <dbReference type="EMBL" id="KAJ6392013.1"/>
    </source>
</evidence>
<dbReference type="EMBL" id="JAPFFI010000006">
    <property type="protein sequence ID" value="KAJ6392013.1"/>
    <property type="molecule type" value="Genomic_DNA"/>
</dbReference>
<reference evidence="2" key="2">
    <citation type="journal article" date="2023" name="Int. J. Mol. Sci.">
        <title>De Novo Assembly and Annotation of 11 Diverse Shrub Willow (Salix) Genomes Reveals Novel Gene Organization in Sex-Linked Regions.</title>
        <authorList>
            <person name="Hyden B."/>
            <person name="Feng K."/>
            <person name="Yates T.B."/>
            <person name="Jawdy S."/>
            <person name="Cereghino C."/>
            <person name="Smart L.B."/>
            <person name="Muchero W."/>
        </authorList>
    </citation>
    <scope>NUCLEOTIDE SEQUENCE</scope>
    <source>
        <tissue evidence="2">Shoot tip</tissue>
    </source>
</reference>
<keyword evidence="1" id="KW-0812">Transmembrane</keyword>
<accession>A0ABQ9C149</accession>
<evidence type="ECO:0008006" key="4">
    <source>
        <dbReference type="Google" id="ProtNLM"/>
    </source>
</evidence>
<keyword evidence="1" id="KW-1133">Transmembrane helix</keyword>
<evidence type="ECO:0000256" key="1">
    <source>
        <dbReference type="SAM" id="Phobius"/>
    </source>
</evidence>
<keyword evidence="1" id="KW-0472">Membrane</keyword>
<evidence type="ECO:0000313" key="3">
    <source>
        <dbReference type="Proteomes" id="UP001141253"/>
    </source>
</evidence>
<proteinExistence type="predicted"/>
<protein>
    <recommendedName>
        <fullName evidence="4">ATP synthase F0 subunit 8</fullName>
    </recommendedName>
</protein>
<dbReference type="EMBL" id="JAPFFI010000006">
    <property type="protein sequence ID" value="KAJ6392012.1"/>
    <property type="molecule type" value="Genomic_DNA"/>
</dbReference>
<keyword evidence="3" id="KW-1185">Reference proteome</keyword>
<sequence>MLLSSVRSLSDLQSMQMILVFVFILNVFFCYYNHGCVLFIYFLKKYIIFYFKK</sequence>
<comment type="caution">
    <text evidence="2">The sequence shown here is derived from an EMBL/GenBank/DDBJ whole genome shotgun (WGS) entry which is preliminary data.</text>
</comment>
<reference evidence="2" key="1">
    <citation type="submission" date="2022-10" db="EMBL/GenBank/DDBJ databases">
        <authorList>
            <person name="Hyden B.L."/>
            <person name="Feng K."/>
            <person name="Yates T."/>
            <person name="Jawdy S."/>
            <person name="Smart L.B."/>
            <person name="Muchero W."/>
        </authorList>
    </citation>
    <scope>NUCLEOTIDE SEQUENCE</scope>
    <source>
        <tissue evidence="2">Shoot tip</tissue>
    </source>
</reference>
<feature type="transmembrane region" description="Helical" evidence="1">
    <location>
        <begin position="20"/>
        <end position="43"/>
    </location>
</feature>
<organism evidence="2 3">
    <name type="scientific">Salix suchowensis</name>
    <dbReference type="NCBI Taxonomy" id="1278906"/>
    <lineage>
        <taxon>Eukaryota</taxon>
        <taxon>Viridiplantae</taxon>
        <taxon>Streptophyta</taxon>
        <taxon>Embryophyta</taxon>
        <taxon>Tracheophyta</taxon>
        <taxon>Spermatophyta</taxon>
        <taxon>Magnoliopsida</taxon>
        <taxon>eudicotyledons</taxon>
        <taxon>Gunneridae</taxon>
        <taxon>Pentapetalae</taxon>
        <taxon>rosids</taxon>
        <taxon>fabids</taxon>
        <taxon>Malpighiales</taxon>
        <taxon>Salicaceae</taxon>
        <taxon>Saliceae</taxon>
        <taxon>Salix</taxon>
    </lineage>
</organism>
<gene>
    <name evidence="2" type="ORF">OIU77_025888</name>
</gene>